<dbReference type="OrthoDB" id="1291358at2759"/>
<sequence>MKIPKVFEKVPTSNCD</sequence>
<accession>A0A9P0JH14</accession>
<dbReference type="EMBL" id="CAKOFQ010006653">
    <property type="protein sequence ID" value="CAH1954277.1"/>
    <property type="molecule type" value="Genomic_DNA"/>
</dbReference>
<evidence type="ECO:0000313" key="2">
    <source>
        <dbReference type="Proteomes" id="UP001152888"/>
    </source>
</evidence>
<gene>
    <name evidence="1" type="ORF">ACAOBT_LOCUS462</name>
</gene>
<dbReference type="Proteomes" id="UP001152888">
    <property type="component" value="Unassembled WGS sequence"/>
</dbReference>
<dbReference type="AlphaFoldDB" id="A0A9P0JH14"/>
<reference evidence="1" key="1">
    <citation type="submission" date="2022-03" db="EMBL/GenBank/DDBJ databases">
        <authorList>
            <person name="Sayadi A."/>
        </authorList>
    </citation>
    <scope>NUCLEOTIDE SEQUENCE</scope>
</reference>
<name>A0A9P0JH14_ACAOB</name>
<keyword evidence="2" id="KW-1185">Reference proteome</keyword>
<organism evidence="1 2">
    <name type="scientific">Acanthoscelides obtectus</name>
    <name type="common">Bean weevil</name>
    <name type="synonym">Bruchus obtectus</name>
    <dbReference type="NCBI Taxonomy" id="200917"/>
    <lineage>
        <taxon>Eukaryota</taxon>
        <taxon>Metazoa</taxon>
        <taxon>Ecdysozoa</taxon>
        <taxon>Arthropoda</taxon>
        <taxon>Hexapoda</taxon>
        <taxon>Insecta</taxon>
        <taxon>Pterygota</taxon>
        <taxon>Neoptera</taxon>
        <taxon>Endopterygota</taxon>
        <taxon>Coleoptera</taxon>
        <taxon>Polyphaga</taxon>
        <taxon>Cucujiformia</taxon>
        <taxon>Chrysomeloidea</taxon>
        <taxon>Chrysomelidae</taxon>
        <taxon>Bruchinae</taxon>
        <taxon>Bruchini</taxon>
        <taxon>Acanthoscelides</taxon>
    </lineage>
</organism>
<comment type="caution">
    <text evidence="1">The sequence shown here is derived from an EMBL/GenBank/DDBJ whole genome shotgun (WGS) entry which is preliminary data.</text>
</comment>
<protein>
    <submittedName>
        <fullName evidence="1">Uncharacterized protein</fullName>
    </submittedName>
</protein>
<evidence type="ECO:0000313" key="1">
    <source>
        <dbReference type="EMBL" id="CAH1954277.1"/>
    </source>
</evidence>
<proteinExistence type="predicted"/>